<dbReference type="InterPro" id="IPR051454">
    <property type="entry name" value="RNA/ubiquinone_mod_enzymes"/>
</dbReference>
<organism evidence="1 2">
    <name type="scientific">Candidatus Mailhella merdigallinarum</name>
    <dbReference type="NCBI Taxonomy" id="2838658"/>
    <lineage>
        <taxon>Bacteria</taxon>
        <taxon>Pseudomonadati</taxon>
        <taxon>Thermodesulfobacteriota</taxon>
        <taxon>Desulfovibrionia</taxon>
        <taxon>Desulfovibrionales</taxon>
        <taxon>Desulfovibrionaceae</taxon>
        <taxon>Mailhella</taxon>
    </lineage>
</organism>
<dbReference type="Pfam" id="PF01136">
    <property type="entry name" value="Peptidase_U32"/>
    <property type="match status" value="1"/>
</dbReference>
<evidence type="ECO:0000313" key="1">
    <source>
        <dbReference type="EMBL" id="HJA09432.1"/>
    </source>
</evidence>
<protein>
    <submittedName>
        <fullName evidence="1">U32 family peptidase</fullName>
    </submittedName>
</protein>
<dbReference type="PANTHER" id="PTHR30217">
    <property type="entry name" value="PEPTIDASE U32 FAMILY"/>
    <property type="match status" value="1"/>
</dbReference>
<dbReference type="EMBL" id="DXAN01000031">
    <property type="protein sequence ID" value="HJA09432.1"/>
    <property type="molecule type" value="Genomic_DNA"/>
</dbReference>
<reference evidence="1" key="1">
    <citation type="journal article" date="2021" name="PeerJ">
        <title>Extensive microbial diversity within the chicken gut microbiome revealed by metagenomics and culture.</title>
        <authorList>
            <person name="Gilroy R."/>
            <person name="Ravi A."/>
            <person name="Getino M."/>
            <person name="Pursley I."/>
            <person name="Horton D.L."/>
            <person name="Alikhan N.F."/>
            <person name="Baker D."/>
            <person name="Gharbi K."/>
            <person name="Hall N."/>
            <person name="Watson M."/>
            <person name="Adriaenssens E.M."/>
            <person name="Foster-Nyarko E."/>
            <person name="Jarju S."/>
            <person name="Secka A."/>
            <person name="Antonio M."/>
            <person name="Oren A."/>
            <person name="Chaudhuri R.R."/>
            <person name="La Ragione R."/>
            <person name="Hildebrand F."/>
            <person name="Pallen M.J."/>
        </authorList>
    </citation>
    <scope>NUCLEOTIDE SEQUENCE</scope>
    <source>
        <strain evidence="1">CHK186-16707</strain>
    </source>
</reference>
<gene>
    <name evidence="1" type="ORF">H9962_09660</name>
</gene>
<accession>A0A9D2HFD5</accession>
<name>A0A9D2HFD5_9BACT</name>
<dbReference type="PANTHER" id="PTHR30217:SF10">
    <property type="entry name" value="23S RRNA 5-HYDROXYCYTIDINE C2501 SYNTHASE"/>
    <property type="match status" value="1"/>
</dbReference>
<dbReference type="AlphaFoldDB" id="A0A9D2HFD5"/>
<proteinExistence type="predicted"/>
<comment type="caution">
    <text evidence="1">The sequence shown here is derived from an EMBL/GenBank/DDBJ whole genome shotgun (WGS) entry which is preliminary data.</text>
</comment>
<evidence type="ECO:0000313" key="2">
    <source>
        <dbReference type="Proteomes" id="UP000824225"/>
    </source>
</evidence>
<reference evidence="1" key="2">
    <citation type="submission" date="2021-04" db="EMBL/GenBank/DDBJ databases">
        <authorList>
            <person name="Gilroy R."/>
        </authorList>
    </citation>
    <scope>NUCLEOTIDE SEQUENCE</scope>
    <source>
        <strain evidence="1">CHK186-16707</strain>
    </source>
</reference>
<dbReference type="InterPro" id="IPR001539">
    <property type="entry name" value="Peptidase_U32"/>
</dbReference>
<sequence>MTQITASTASLPLPELLAPAGDTASFLAALAAGADAVYVGLKHFSARAGADNFSTAELSRMVDLAESEGRRVYIAFNSLVKPGDMAAAGRLMVRMARDARPHALILQDPGLLELARQAGYRGQLHLSTLANITHPKALEAARALGASRVILPRELSIDEIRRTAAAAPEGLDLELFIHGALCWCVSGRCYWSSYLGGKSGLRGRCVQPCRRVYRQKGREGRFFSCRDLSLDVLVKTLLDIPKLRCLKIEGRKKGPHYVYHAVAAYRLLLDSMRDGGSDPRARKDAEALLEMALGRPRTHALFLPQREQPVSTPDDPTSSGLLIGKIQFSQAERGQGQPFVKPRLELLPQDLLRIGYEDEPWHDTVPVTRRAPKAGTLPLRLARHKTPKASTPVFLIDRREPGLTALLREWEGRLARSRATETKEAEFAPRLPAPIRARRQPDILVRSSLPQGRETRGGRMTMTGLWMSPNTVRAVSRTVVPRVSWWLPPVIWPDEEAVWLRLVGEALRNGARHFVCNAPWQIALFPAQGRPRPETRGPERKPARESAGLRLSAGPFCNVSNAAAVAVLAGMGFADAFVSPELTAEDMLALPRQSCLPLGAVTEGWWPVGISRHKLEQIKANEPFISPKGESFWARTYGRNLWIYPGWPLDITAHRPELENAGYAFFARLDETPPPSLPTARRTSEFNWQGALL</sequence>
<dbReference type="Proteomes" id="UP000824225">
    <property type="component" value="Unassembled WGS sequence"/>
</dbReference>